<dbReference type="EMBL" id="CP033930">
    <property type="protein sequence ID" value="AZB20084.1"/>
    <property type="molecule type" value="Genomic_DNA"/>
</dbReference>
<dbReference type="Proteomes" id="UP000269015">
    <property type="component" value="Chromosome"/>
</dbReference>
<name>A0AAD1DXA9_CHRID</name>
<gene>
    <name evidence="1" type="ORF">EG352_21200</name>
</gene>
<sequence length="163" mass="18135">MSNRIKGYFPSTGGGGSSSNVADKNLTVNLYGISSLPKVNYRNYPCPATPYLGMGSNNYASSLDDLPFEKFYCVVTVTNMTNSSWGNNGKKTTIWNTASNQKVISVPGNSAYRVTVDYYEQKNQFWTNTAQSARGKWTSEYTFSSGYSGTYSFSFFTFVQQLF</sequence>
<evidence type="ECO:0000313" key="2">
    <source>
        <dbReference type="Proteomes" id="UP000269015"/>
    </source>
</evidence>
<evidence type="ECO:0000313" key="1">
    <source>
        <dbReference type="EMBL" id="AZB20084.1"/>
    </source>
</evidence>
<dbReference type="AlphaFoldDB" id="A0AAD1DXA9"/>
<organism evidence="1 2">
    <name type="scientific">Chryseobacterium indologenes</name>
    <name type="common">Flavobacterium indologenes</name>
    <dbReference type="NCBI Taxonomy" id="253"/>
    <lineage>
        <taxon>Bacteria</taxon>
        <taxon>Pseudomonadati</taxon>
        <taxon>Bacteroidota</taxon>
        <taxon>Flavobacteriia</taxon>
        <taxon>Flavobacteriales</taxon>
        <taxon>Weeksellaceae</taxon>
        <taxon>Chryseobacterium group</taxon>
        <taxon>Chryseobacterium</taxon>
    </lineage>
</organism>
<accession>A0AAD1DXA9</accession>
<protein>
    <submittedName>
        <fullName evidence="1">Uncharacterized protein</fullName>
    </submittedName>
</protein>
<reference evidence="1 2" key="1">
    <citation type="submission" date="2018-11" db="EMBL/GenBank/DDBJ databases">
        <title>Proposal to divide the Flavobacteriaceae and reorganize its genera based on Amino Acid Identity values calculated from whole genome sequences.</title>
        <authorList>
            <person name="Nicholson A.C."/>
            <person name="Gulvik C.A."/>
            <person name="Whitney A.M."/>
            <person name="Humrighouse B.W."/>
            <person name="Bell M."/>
            <person name="Holmes B."/>
            <person name="Steigerwalt A.G."/>
            <person name="Villarma A."/>
            <person name="Sheth M."/>
            <person name="Batra D."/>
            <person name="Pryor J."/>
            <person name="Bernardet J.-F."/>
            <person name="Hugo C."/>
            <person name="Kampfer P."/>
            <person name="Newman J."/>
            <person name="McQuiston J.R."/>
        </authorList>
    </citation>
    <scope>NUCLEOTIDE SEQUENCE [LARGE SCALE GENOMIC DNA]</scope>
    <source>
        <strain evidence="1 2">H5559</strain>
    </source>
</reference>
<dbReference type="KEGG" id="cio:CEQ15_00960"/>
<proteinExistence type="predicted"/>